<proteinExistence type="predicted"/>
<dbReference type="AlphaFoldDB" id="A0A2Z2MDK8"/>
<feature type="transmembrane region" description="Helical" evidence="1">
    <location>
        <begin position="7"/>
        <end position="24"/>
    </location>
</feature>
<sequence length="178" mass="19093">MGKRPELIPFTLGLLIMAYLLTWIPRDKVIYVLPYGVLSLAALRRRGFSYGAASLFGGSFVEWILTGSYLALVGMAAAFLAMPVRVEKQPVKLWERALNAVAAGAVAYASILSPRLDFKVVGLLVALGILSSNRGISGGGLLVASAVFMATGEGPETSSWAALALMLYSLHHLRKLLR</sequence>
<evidence type="ECO:0000256" key="1">
    <source>
        <dbReference type="SAM" id="Phobius"/>
    </source>
</evidence>
<feature type="transmembrane region" description="Helical" evidence="1">
    <location>
        <begin position="60"/>
        <end position="81"/>
    </location>
</feature>
<keyword evidence="1" id="KW-1133">Transmembrane helix</keyword>
<gene>
    <name evidence="2" type="ORF">A3L09_10480</name>
</gene>
<dbReference type="OrthoDB" id="101348at2157"/>
<accession>A0A2Z2MDK8</accession>
<dbReference type="GeneID" id="33320846"/>
<dbReference type="KEGG" id="tprf:A3L09_10480"/>
<keyword evidence="1" id="KW-0472">Membrane</keyword>
<dbReference type="Proteomes" id="UP000250179">
    <property type="component" value="Chromosome"/>
</dbReference>
<dbReference type="EMBL" id="CP014862">
    <property type="protein sequence ID" value="ASJ03653.1"/>
    <property type="molecule type" value="Genomic_DNA"/>
</dbReference>
<keyword evidence="3" id="KW-1185">Reference proteome</keyword>
<keyword evidence="1" id="KW-0812">Transmembrane</keyword>
<name>A0A2Z2MDK8_THEPR</name>
<evidence type="ECO:0000313" key="3">
    <source>
        <dbReference type="Proteomes" id="UP000250179"/>
    </source>
</evidence>
<dbReference type="RefSeq" id="WP_088858911.1">
    <property type="nucleotide sequence ID" value="NZ_CP014862.1"/>
</dbReference>
<evidence type="ECO:0000313" key="2">
    <source>
        <dbReference type="EMBL" id="ASJ03653.1"/>
    </source>
</evidence>
<reference evidence="2 3" key="1">
    <citation type="submission" date="2016-03" db="EMBL/GenBank/DDBJ databases">
        <title>Complete genome sequence of Thermococcus profundus strain DT5432.</title>
        <authorList>
            <person name="Oger P.M."/>
        </authorList>
    </citation>
    <scope>NUCLEOTIDE SEQUENCE [LARGE SCALE GENOMIC DNA]</scope>
    <source>
        <strain evidence="2 3">DT 5432</strain>
    </source>
</reference>
<protein>
    <submittedName>
        <fullName evidence="2">Uncharacterized protein</fullName>
    </submittedName>
</protein>
<organism evidence="2 3">
    <name type="scientific">Thermococcus profundus</name>
    <dbReference type="NCBI Taxonomy" id="49899"/>
    <lineage>
        <taxon>Archaea</taxon>
        <taxon>Methanobacteriati</taxon>
        <taxon>Methanobacteriota</taxon>
        <taxon>Thermococci</taxon>
        <taxon>Thermococcales</taxon>
        <taxon>Thermococcaceae</taxon>
        <taxon>Thermococcus</taxon>
    </lineage>
</organism>